<feature type="compositionally biased region" description="Polar residues" evidence="1">
    <location>
        <begin position="17"/>
        <end position="27"/>
    </location>
</feature>
<gene>
    <name evidence="2" type="ORF">N7492_010466</name>
</gene>
<feature type="compositionally biased region" description="Acidic residues" evidence="1">
    <location>
        <begin position="211"/>
        <end position="254"/>
    </location>
</feature>
<dbReference type="Proteomes" id="UP001146351">
    <property type="component" value="Unassembled WGS sequence"/>
</dbReference>
<dbReference type="OrthoDB" id="4350061at2759"/>
<feature type="compositionally biased region" description="Polar residues" evidence="1">
    <location>
        <begin position="54"/>
        <end position="73"/>
    </location>
</feature>
<sequence length="275" mass="31381">MSLPSSSSEGFGDSEFRVTSLSPTADSSGHVAFDARGNPIYGHHGRFGHRETPSPRSSLQVWSNRSPTPQNFTIWEDPEDQPSPHAATPEPMSDLDEDKENLYGPPNVQATEEPEEPEDTRMDWPRAEIEMGPRDVFGTPLALLPAPAPARAPINRAINPTIPFIVRGEEERVRDDLSRHNLFRAPRRGNLFRHALRRRRGQIFFPRREDDENDDENYDADFGEDTIDDFNEELEDNYQNDNGDENQDENDDPMEVQNASEDHYRGTRHNPFEAE</sequence>
<evidence type="ECO:0000256" key="1">
    <source>
        <dbReference type="SAM" id="MobiDB-lite"/>
    </source>
</evidence>
<comment type="caution">
    <text evidence="2">The sequence shown here is derived from an EMBL/GenBank/DDBJ whole genome shotgun (WGS) entry which is preliminary data.</text>
</comment>
<dbReference type="EMBL" id="JAPQKO010000008">
    <property type="protein sequence ID" value="KAJ5152171.1"/>
    <property type="molecule type" value="Genomic_DNA"/>
</dbReference>
<organism evidence="2 3">
    <name type="scientific">Penicillium capsulatum</name>
    <dbReference type="NCBI Taxonomy" id="69766"/>
    <lineage>
        <taxon>Eukaryota</taxon>
        <taxon>Fungi</taxon>
        <taxon>Dikarya</taxon>
        <taxon>Ascomycota</taxon>
        <taxon>Pezizomycotina</taxon>
        <taxon>Eurotiomycetes</taxon>
        <taxon>Eurotiomycetidae</taxon>
        <taxon>Eurotiales</taxon>
        <taxon>Aspergillaceae</taxon>
        <taxon>Penicillium</taxon>
    </lineage>
</organism>
<protein>
    <submittedName>
        <fullName evidence="2">Uncharacterized protein</fullName>
    </submittedName>
</protein>
<keyword evidence="3" id="KW-1185">Reference proteome</keyword>
<name>A0A9W9HME2_9EURO</name>
<feature type="region of interest" description="Disordered" evidence="1">
    <location>
        <begin position="1"/>
        <end position="121"/>
    </location>
</feature>
<evidence type="ECO:0000313" key="3">
    <source>
        <dbReference type="Proteomes" id="UP001146351"/>
    </source>
</evidence>
<evidence type="ECO:0000313" key="2">
    <source>
        <dbReference type="EMBL" id="KAJ5152171.1"/>
    </source>
</evidence>
<feature type="compositionally biased region" description="Low complexity" evidence="1">
    <location>
        <begin position="1"/>
        <end position="13"/>
    </location>
</feature>
<reference evidence="2" key="1">
    <citation type="submission" date="2022-11" db="EMBL/GenBank/DDBJ databases">
        <authorList>
            <person name="Petersen C."/>
        </authorList>
    </citation>
    <scope>NUCLEOTIDE SEQUENCE</scope>
    <source>
        <strain evidence="2">IBT 21917</strain>
    </source>
</reference>
<accession>A0A9W9HME2</accession>
<feature type="region of interest" description="Disordered" evidence="1">
    <location>
        <begin position="207"/>
        <end position="275"/>
    </location>
</feature>
<reference evidence="2" key="2">
    <citation type="journal article" date="2023" name="IMA Fungus">
        <title>Comparative genomic study of the Penicillium genus elucidates a diverse pangenome and 15 lateral gene transfer events.</title>
        <authorList>
            <person name="Petersen C."/>
            <person name="Sorensen T."/>
            <person name="Nielsen M.R."/>
            <person name="Sondergaard T.E."/>
            <person name="Sorensen J.L."/>
            <person name="Fitzpatrick D.A."/>
            <person name="Frisvad J.C."/>
            <person name="Nielsen K.L."/>
        </authorList>
    </citation>
    <scope>NUCLEOTIDE SEQUENCE</scope>
    <source>
        <strain evidence="2">IBT 21917</strain>
    </source>
</reference>
<feature type="compositionally biased region" description="Basic and acidic residues" evidence="1">
    <location>
        <begin position="260"/>
        <end position="275"/>
    </location>
</feature>
<proteinExistence type="predicted"/>
<dbReference type="AlphaFoldDB" id="A0A9W9HME2"/>